<gene>
    <name evidence="6" type="ORF">Asi02nite_05470</name>
</gene>
<dbReference type="InterPro" id="IPR009061">
    <property type="entry name" value="DNA-bd_dom_put_sf"/>
</dbReference>
<keyword evidence="3" id="KW-0411">Iron-sulfur</keyword>
<dbReference type="PANTHER" id="PTHR30204:SF0">
    <property type="entry name" value="REDOX-SENSITIVE TRANSCRIPTIONAL ACTIVATOR SOXR"/>
    <property type="match status" value="1"/>
</dbReference>
<dbReference type="SMART" id="SM00422">
    <property type="entry name" value="HTH_MERR"/>
    <property type="match status" value="1"/>
</dbReference>
<sequence length="166" mass="18345">MDPHPRARPQAALSTDSLTIGELSARSGVAPSALRYYERLGLIRAGRTSGNQRRYDRAELRRVAFIRIAQQVGVALDEIAAALASLPDNRTPTRADWSRLSALWRTRLDERIALLEELRDDLAECIGCGCLSMQRCHLYNAGDRLAADGAGPHLLLRRAGRRVTAD</sequence>
<dbReference type="EMBL" id="BONE01000003">
    <property type="protein sequence ID" value="GIF71029.1"/>
    <property type="molecule type" value="Genomic_DNA"/>
</dbReference>
<dbReference type="InterPro" id="IPR000551">
    <property type="entry name" value="MerR-type_HTH_dom"/>
</dbReference>
<dbReference type="Proteomes" id="UP000604117">
    <property type="component" value="Unassembled WGS sequence"/>
</dbReference>
<reference evidence="6 7" key="1">
    <citation type="submission" date="2021-01" db="EMBL/GenBank/DDBJ databases">
        <title>Whole genome shotgun sequence of Asanoa siamensis NBRC 107932.</title>
        <authorList>
            <person name="Komaki H."/>
            <person name="Tamura T."/>
        </authorList>
    </citation>
    <scope>NUCLEOTIDE SEQUENCE [LARGE SCALE GENOMIC DNA]</scope>
    <source>
        <strain evidence="6 7">NBRC 107932</strain>
    </source>
</reference>
<evidence type="ECO:0000256" key="4">
    <source>
        <dbReference type="ARBA" id="ARBA00023125"/>
    </source>
</evidence>
<dbReference type="CDD" id="cd01110">
    <property type="entry name" value="HTH_SoxR"/>
    <property type="match status" value="1"/>
</dbReference>
<evidence type="ECO:0000256" key="2">
    <source>
        <dbReference type="ARBA" id="ARBA00023004"/>
    </source>
</evidence>
<evidence type="ECO:0000256" key="3">
    <source>
        <dbReference type="ARBA" id="ARBA00023014"/>
    </source>
</evidence>
<dbReference type="SUPFAM" id="SSF46955">
    <property type="entry name" value="Putative DNA-binding domain"/>
    <property type="match status" value="1"/>
</dbReference>
<organism evidence="6 7">
    <name type="scientific">Asanoa siamensis</name>
    <dbReference type="NCBI Taxonomy" id="926357"/>
    <lineage>
        <taxon>Bacteria</taxon>
        <taxon>Bacillati</taxon>
        <taxon>Actinomycetota</taxon>
        <taxon>Actinomycetes</taxon>
        <taxon>Micromonosporales</taxon>
        <taxon>Micromonosporaceae</taxon>
        <taxon>Asanoa</taxon>
    </lineage>
</organism>
<name>A0ABQ4CIC3_9ACTN</name>
<protein>
    <submittedName>
        <fullName evidence="6">Redox-sensitive transcriptional activator SoxR</fullName>
    </submittedName>
</protein>
<dbReference type="PROSITE" id="PS00552">
    <property type="entry name" value="HTH_MERR_1"/>
    <property type="match status" value="1"/>
</dbReference>
<dbReference type="Gene3D" id="1.10.1660.10">
    <property type="match status" value="1"/>
</dbReference>
<proteinExistence type="predicted"/>
<dbReference type="PRINTS" id="PR00040">
    <property type="entry name" value="HTHMERR"/>
</dbReference>
<dbReference type="NCBIfam" id="TIGR01950">
    <property type="entry name" value="SoxR"/>
    <property type="match status" value="1"/>
</dbReference>
<evidence type="ECO:0000313" key="6">
    <source>
        <dbReference type="EMBL" id="GIF71029.1"/>
    </source>
</evidence>
<evidence type="ECO:0000313" key="7">
    <source>
        <dbReference type="Proteomes" id="UP000604117"/>
    </source>
</evidence>
<dbReference type="Pfam" id="PF13411">
    <property type="entry name" value="MerR_1"/>
    <property type="match status" value="1"/>
</dbReference>
<keyword evidence="2" id="KW-0408">Iron</keyword>
<dbReference type="PROSITE" id="PS50937">
    <property type="entry name" value="HTH_MERR_2"/>
    <property type="match status" value="1"/>
</dbReference>
<accession>A0ABQ4CIC3</accession>
<comment type="caution">
    <text evidence="6">The sequence shown here is derived from an EMBL/GenBank/DDBJ whole genome shotgun (WGS) entry which is preliminary data.</text>
</comment>
<keyword evidence="1" id="KW-0479">Metal-binding</keyword>
<evidence type="ECO:0000256" key="1">
    <source>
        <dbReference type="ARBA" id="ARBA00022714"/>
    </source>
</evidence>
<keyword evidence="1" id="KW-0001">2Fe-2S</keyword>
<dbReference type="PANTHER" id="PTHR30204">
    <property type="entry name" value="REDOX-CYCLING DRUG-SENSING TRANSCRIPTIONAL ACTIVATOR SOXR"/>
    <property type="match status" value="1"/>
</dbReference>
<feature type="domain" description="HTH merR-type" evidence="5">
    <location>
        <begin position="17"/>
        <end position="85"/>
    </location>
</feature>
<keyword evidence="7" id="KW-1185">Reference proteome</keyword>
<evidence type="ECO:0000259" key="5">
    <source>
        <dbReference type="PROSITE" id="PS50937"/>
    </source>
</evidence>
<keyword evidence="4" id="KW-0238">DNA-binding</keyword>
<dbReference type="InterPro" id="IPR047057">
    <property type="entry name" value="MerR_fam"/>
</dbReference>
<dbReference type="RefSeq" id="WP_373312121.1">
    <property type="nucleotide sequence ID" value="NZ_BONE01000003.1"/>
</dbReference>
<dbReference type="InterPro" id="IPR010211">
    <property type="entry name" value="Redox-sen_tscrpt-act_SoxR"/>
</dbReference>